<dbReference type="STRING" id="74649.A0A2P6SH21"/>
<dbReference type="EMBL" id="PDCK01000039">
    <property type="protein sequence ID" value="PRQ57983.1"/>
    <property type="molecule type" value="Genomic_DNA"/>
</dbReference>
<reference evidence="2 3" key="1">
    <citation type="journal article" date="2018" name="Nat. Genet.">
        <title>The Rosa genome provides new insights in the design of modern roses.</title>
        <authorList>
            <person name="Bendahmane M."/>
        </authorList>
    </citation>
    <scope>NUCLEOTIDE SEQUENCE [LARGE SCALE GENOMIC DNA]</scope>
    <source>
        <strain evidence="3">cv. Old Blush</strain>
    </source>
</reference>
<dbReference type="Pfam" id="PF00168">
    <property type="entry name" value="C2"/>
    <property type="match status" value="1"/>
</dbReference>
<dbReference type="Gene3D" id="2.60.40.150">
    <property type="entry name" value="C2 domain"/>
    <property type="match status" value="1"/>
</dbReference>
<dbReference type="CDD" id="cd04019">
    <property type="entry name" value="C2C_MCTP_PRT_plant"/>
    <property type="match status" value="1"/>
</dbReference>
<dbReference type="OMA" id="MDESSHY"/>
<organism evidence="2 3">
    <name type="scientific">Rosa chinensis</name>
    <name type="common">China rose</name>
    <dbReference type="NCBI Taxonomy" id="74649"/>
    <lineage>
        <taxon>Eukaryota</taxon>
        <taxon>Viridiplantae</taxon>
        <taxon>Streptophyta</taxon>
        <taxon>Embryophyta</taxon>
        <taxon>Tracheophyta</taxon>
        <taxon>Spermatophyta</taxon>
        <taxon>Magnoliopsida</taxon>
        <taxon>eudicotyledons</taxon>
        <taxon>Gunneridae</taxon>
        <taxon>Pentapetalae</taxon>
        <taxon>rosids</taxon>
        <taxon>fabids</taxon>
        <taxon>Rosales</taxon>
        <taxon>Rosaceae</taxon>
        <taxon>Rosoideae</taxon>
        <taxon>Rosoideae incertae sedis</taxon>
        <taxon>Rosa</taxon>
    </lineage>
</organism>
<dbReference type="Gramene" id="PRQ57983">
    <property type="protein sequence ID" value="PRQ57983"/>
    <property type="gene ID" value="RchiOBHm_Chr1g0354251"/>
</dbReference>
<dbReference type="AlphaFoldDB" id="A0A2P6SH21"/>
<dbReference type="InterPro" id="IPR047258">
    <property type="entry name" value="C2C_MCTP_PRT_plant"/>
</dbReference>
<dbReference type="PANTHER" id="PTHR31425">
    <property type="entry name" value="PHOSPHORIBOSYLANTHRANILATE TRANSFERASE ISOFORM 1"/>
    <property type="match status" value="1"/>
</dbReference>
<keyword evidence="3" id="KW-1185">Reference proteome</keyword>
<gene>
    <name evidence="2" type="ORF">RchiOBHm_Chr1g0354251</name>
</gene>
<evidence type="ECO:0000313" key="3">
    <source>
        <dbReference type="Proteomes" id="UP000238479"/>
    </source>
</evidence>
<evidence type="ECO:0000259" key="1">
    <source>
        <dbReference type="PROSITE" id="PS50004"/>
    </source>
</evidence>
<name>A0A2P6SH21_ROSCH</name>
<dbReference type="InterPro" id="IPR035892">
    <property type="entry name" value="C2_domain_sf"/>
</dbReference>
<dbReference type="InterPro" id="IPR047259">
    <property type="entry name" value="QUIRKY-like"/>
</dbReference>
<dbReference type="PANTHER" id="PTHR31425:SF32">
    <property type="entry name" value="MULTIPLE C2 DOMAIN AND TRANSMEMBRANE REGION PROTEIN 9"/>
    <property type="match status" value="1"/>
</dbReference>
<protein>
    <submittedName>
        <fullName evidence="2">Putative C2 domain-containing protein</fullName>
    </submittedName>
</protein>
<proteinExistence type="predicted"/>
<dbReference type="InterPro" id="IPR000008">
    <property type="entry name" value="C2_dom"/>
</dbReference>
<dbReference type="PROSITE" id="PS50004">
    <property type="entry name" value="C2"/>
    <property type="match status" value="1"/>
</dbReference>
<dbReference type="Proteomes" id="UP000238479">
    <property type="component" value="Chromosome 1"/>
</dbReference>
<dbReference type="SUPFAM" id="SSF49562">
    <property type="entry name" value="C2 domain (Calcium/lipid-binding domain, CaLB)"/>
    <property type="match status" value="1"/>
</dbReference>
<comment type="caution">
    <text evidence="2">The sequence shown here is derived from an EMBL/GenBank/DDBJ whole genome shotgun (WGS) entry which is preliminary data.</text>
</comment>
<sequence>MWNEDLMFVAAEPFDDHLIISVEDRVGSNKDETLGRVVIPLNTVERRADDRNIRGRWYNLEKHMSDAMELEGEQRKKDKERDKFSSRIHLRICLDGGYHVLDESTHYSSDLRPTAKPLWKSSIGVLELGILMLMVYTNENKDGKGTSDTYCVAKMGTNGFVLDHK</sequence>
<evidence type="ECO:0000313" key="2">
    <source>
        <dbReference type="EMBL" id="PRQ57983.1"/>
    </source>
</evidence>
<accession>A0A2P6SH21</accession>
<feature type="domain" description="C2" evidence="1">
    <location>
        <begin position="1"/>
        <end position="58"/>
    </location>
</feature>